<protein>
    <submittedName>
        <fullName evidence="1">TIGR00266 family protein</fullName>
    </submittedName>
</protein>
<organism evidence="1 2">
    <name type="scientific">Lacticaseibacillus mingshuiensis</name>
    <dbReference type="NCBI Taxonomy" id="2799574"/>
    <lineage>
        <taxon>Bacteria</taxon>
        <taxon>Bacillati</taxon>
        <taxon>Bacillota</taxon>
        <taxon>Bacilli</taxon>
        <taxon>Lactobacillales</taxon>
        <taxon>Lactobacillaceae</taxon>
        <taxon>Lacticaseibacillus</taxon>
    </lineage>
</organism>
<dbReference type="Proteomes" id="UP001597196">
    <property type="component" value="Unassembled WGS sequence"/>
</dbReference>
<dbReference type="Pfam" id="PF01987">
    <property type="entry name" value="AIM24"/>
    <property type="match status" value="1"/>
</dbReference>
<dbReference type="InterPro" id="IPR036983">
    <property type="entry name" value="AIM24_sf"/>
</dbReference>
<dbReference type="InterPro" id="IPR016031">
    <property type="entry name" value="Trp_RNA-bd_attenuator-like_dom"/>
</dbReference>
<dbReference type="EMBL" id="JBHTOC010000031">
    <property type="protein sequence ID" value="MFD1431058.1"/>
    <property type="molecule type" value="Genomic_DNA"/>
</dbReference>
<dbReference type="PANTHER" id="PTHR43657">
    <property type="entry name" value="TRYPTOPHAN RNA-BINDING ATTENUATOR PROTEIN-LIKE PROTEIN"/>
    <property type="match status" value="1"/>
</dbReference>
<sequence>MNYELQGDNPFPIALLHLNAGESVQLESGAMIYHNDRIDLAGHMNSNGKKGFGGLLSAIGRAATSGESFFITTATATADGADLAIAPGNPGEITELPVDADHQWRLNTGAFLAADSTASYSMVRQKASGALFGGTGGFFIMESSGTGTMLVSAYGALLPIDLDGTNDYVIDNNHVVAWASTLDYNIVAAGGALGFKTGEGLANHFHGRGRVYVQTRNIESLADMIQPFLPTNSSSD</sequence>
<evidence type="ECO:0000313" key="1">
    <source>
        <dbReference type="EMBL" id="MFD1431058.1"/>
    </source>
</evidence>
<dbReference type="SUPFAM" id="SSF51219">
    <property type="entry name" value="TRAP-like"/>
    <property type="match status" value="1"/>
</dbReference>
<name>A0ABW4CMI0_9LACO</name>
<evidence type="ECO:0000313" key="2">
    <source>
        <dbReference type="Proteomes" id="UP001597196"/>
    </source>
</evidence>
<dbReference type="Gene3D" id="3.60.160.10">
    <property type="entry name" value="Mitochondrial biogenesis AIM24"/>
    <property type="match status" value="1"/>
</dbReference>
<dbReference type="NCBIfam" id="TIGR00266">
    <property type="entry name" value="TIGR00266 family protein"/>
    <property type="match status" value="1"/>
</dbReference>
<dbReference type="InterPro" id="IPR002838">
    <property type="entry name" value="AIM24"/>
</dbReference>
<keyword evidence="2" id="KW-1185">Reference proteome</keyword>
<dbReference type="PANTHER" id="PTHR43657:SF1">
    <property type="entry name" value="ALTERED INHERITANCE OF MITOCHONDRIA PROTEIN 24, MITOCHONDRIAL"/>
    <property type="match status" value="1"/>
</dbReference>
<reference evidence="2" key="1">
    <citation type="journal article" date="2019" name="Int. J. Syst. Evol. Microbiol.">
        <title>The Global Catalogue of Microorganisms (GCM) 10K type strain sequencing project: providing services to taxonomists for standard genome sequencing and annotation.</title>
        <authorList>
            <consortium name="The Broad Institute Genomics Platform"/>
            <consortium name="The Broad Institute Genome Sequencing Center for Infectious Disease"/>
            <person name="Wu L."/>
            <person name="Ma J."/>
        </authorList>
    </citation>
    <scope>NUCLEOTIDE SEQUENCE [LARGE SCALE GENOMIC DNA]</scope>
    <source>
        <strain evidence="2">CCM 8980</strain>
    </source>
</reference>
<dbReference type="RefSeq" id="WP_203628632.1">
    <property type="nucleotide sequence ID" value="NZ_BOLQ01000045.1"/>
</dbReference>
<gene>
    <name evidence="1" type="ORF">ACFQ4P_12650</name>
</gene>
<proteinExistence type="predicted"/>
<comment type="caution">
    <text evidence="1">The sequence shown here is derived from an EMBL/GenBank/DDBJ whole genome shotgun (WGS) entry which is preliminary data.</text>
</comment>
<accession>A0ABW4CMI0</accession>